<dbReference type="AlphaFoldDB" id="A0A3G1KTQ6"/>
<keyword evidence="2" id="KW-1003">Cell membrane</keyword>
<feature type="transmembrane region" description="Helical" evidence="6">
    <location>
        <begin position="112"/>
        <end position="133"/>
    </location>
</feature>
<evidence type="ECO:0000256" key="5">
    <source>
        <dbReference type="ARBA" id="ARBA00023136"/>
    </source>
</evidence>
<feature type="transmembrane region" description="Helical" evidence="6">
    <location>
        <begin position="276"/>
        <end position="301"/>
    </location>
</feature>
<feature type="transmembrane region" description="Helical" evidence="6">
    <location>
        <begin position="194"/>
        <end position="212"/>
    </location>
</feature>
<name>A0A3G1KTQ6_FORW1</name>
<feature type="transmembrane region" description="Helical" evidence="6">
    <location>
        <begin position="12"/>
        <end position="36"/>
    </location>
</feature>
<sequence>MKYVRFFETKGISALLFPLLSLLLGLAGAGVIIALFGVNPVTAYKEMFLGSFGSKYGFSATLLRFMPLAFAGLAVALSFKGGIFNIGVEGQLYMGALFSTWVGVSLDGIPAMIHILLALGAGGGAGALWAFIPGYLKVKKGFNEILVSIFMNFIAIYILGACVSTFLRAPGQGIPWSPKILPSARLPQLPGTDLHGGLVLVLACAFLIYYIFQHRTLGYEIRAVGSNPDASVYGGIQTSKVIMITMALSGFIGSLAGSVEILGVQHRLTEGFLVDYGYHAIPVALLGGLHPVGTLIAAFFYGALLNGASSMQIALGIPVSIVKVMMALAILSSIGMVGLRKIFEKRRPKKRS</sequence>
<dbReference type="PANTHER" id="PTHR47089:SF1">
    <property type="entry name" value="GUANOSINE ABC TRANSPORTER PERMEASE PROTEIN NUPP"/>
    <property type="match status" value="1"/>
</dbReference>
<evidence type="ECO:0008006" key="9">
    <source>
        <dbReference type="Google" id="ProtNLM"/>
    </source>
</evidence>
<dbReference type="CDD" id="cd06580">
    <property type="entry name" value="TM_PBP1_transp_TpRbsC_like"/>
    <property type="match status" value="1"/>
</dbReference>
<keyword evidence="8" id="KW-1185">Reference proteome</keyword>
<evidence type="ECO:0000256" key="4">
    <source>
        <dbReference type="ARBA" id="ARBA00022989"/>
    </source>
</evidence>
<dbReference type="Proteomes" id="UP000323521">
    <property type="component" value="Chromosome"/>
</dbReference>
<gene>
    <name evidence="7" type="ORF">DCMF_14695</name>
</gene>
<dbReference type="Pfam" id="PF02653">
    <property type="entry name" value="BPD_transp_2"/>
    <property type="match status" value="1"/>
</dbReference>
<dbReference type="RefSeq" id="WP_236860335.1">
    <property type="nucleotide sequence ID" value="NZ_CP017634.1"/>
</dbReference>
<feature type="transmembrane region" description="Helical" evidence="6">
    <location>
        <begin position="313"/>
        <end position="339"/>
    </location>
</feature>
<dbReference type="KEGG" id="fwa:DCMF_14695"/>
<comment type="subcellular location">
    <subcellularLocation>
        <location evidence="1">Cell membrane</location>
        <topology evidence="1">Multi-pass membrane protein</topology>
    </subcellularLocation>
</comment>
<protein>
    <recommendedName>
        <fullName evidence="9">ABC transporter permease</fullName>
    </recommendedName>
</protein>
<accession>A0A3G1KTQ6</accession>
<evidence type="ECO:0000313" key="8">
    <source>
        <dbReference type="Proteomes" id="UP000323521"/>
    </source>
</evidence>
<evidence type="ECO:0000256" key="6">
    <source>
        <dbReference type="SAM" id="Phobius"/>
    </source>
</evidence>
<dbReference type="PANTHER" id="PTHR47089">
    <property type="entry name" value="ABC TRANSPORTER, PERMEASE PROTEIN"/>
    <property type="match status" value="1"/>
</dbReference>
<keyword evidence="4 6" id="KW-1133">Transmembrane helix</keyword>
<dbReference type="EMBL" id="CP017634">
    <property type="protein sequence ID" value="ATW25848.1"/>
    <property type="molecule type" value="Genomic_DNA"/>
</dbReference>
<organism evidence="7 8">
    <name type="scientific">Formimonas warabiya</name>
    <dbReference type="NCBI Taxonomy" id="1761012"/>
    <lineage>
        <taxon>Bacteria</taxon>
        <taxon>Bacillati</taxon>
        <taxon>Bacillota</taxon>
        <taxon>Clostridia</taxon>
        <taxon>Eubacteriales</taxon>
        <taxon>Peptococcaceae</taxon>
        <taxon>Candidatus Formimonas</taxon>
    </lineage>
</organism>
<evidence type="ECO:0000256" key="1">
    <source>
        <dbReference type="ARBA" id="ARBA00004651"/>
    </source>
</evidence>
<dbReference type="InterPro" id="IPR001851">
    <property type="entry name" value="ABC_transp_permease"/>
</dbReference>
<reference evidence="7 8" key="1">
    <citation type="submission" date="2016-10" db="EMBL/GenBank/DDBJ databases">
        <title>Complete Genome Sequence of Peptococcaceae strain DCMF.</title>
        <authorList>
            <person name="Edwards R.J."/>
            <person name="Holland S.I."/>
            <person name="Deshpande N.P."/>
            <person name="Wong Y.K."/>
            <person name="Ertan H."/>
            <person name="Manefield M."/>
            <person name="Russell T.L."/>
            <person name="Lee M.J."/>
        </authorList>
    </citation>
    <scope>NUCLEOTIDE SEQUENCE [LARGE SCALE GENOMIC DNA]</scope>
    <source>
        <strain evidence="7 8">DCMF</strain>
    </source>
</reference>
<dbReference type="GO" id="GO:0022857">
    <property type="term" value="F:transmembrane transporter activity"/>
    <property type="evidence" value="ECO:0007669"/>
    <property type="project" value="InterPro"/>
</dbReference>
<feature type="transmembrane region" description="Helical" evidence="6">
    <location>
        <begin position="86"/>
        <end position="106"/>
    </location>
</feature>
<keyword evidence="3 6" id="KW-0812">Transmembrane</keyword>
<keyword evidence="5 6" id="KW-0472">Membrane</keyword>
<feature type="transmembrane region" description="Helical" evidence="6">
    <location>
        <begin position="145"/>
        <end position="167"/>
    </location>
</feature>
<evidence type="ECO:0000256" key="3">
    <source>
        <dbReference type="ARBA" id="ARBA00022692"/>
    </source>
</evidence>
<evidence type="ECO:0000256" key="2">
    <source>
        <dbReference type="ARBA" id="ARBA00022475"/>
    </source>
</evidence>
<evidence type="ECO:0000313" key="7">
    <source>
        <dbReference type="EMBL" id="ATW25848.1"/>
    </source>
</evidence>
<dbReference type="GO" id="GO:0005886">
    <property type="term" value="C:plasma membrane"/>
    <property type="evidence" value="ECO:0007669"/>
    <property type="project" value="UniProtKB-SubCell"/>
</dbReference>
<proteinExistence type="predicted"/>
<feature type="transmembrane region" description="Helical" evidence="6">
    <location>
        <begin position="56"/>
        <end position="79"/>
    </location>
</feature>